<comment type="subcellular location">
    <subcellularLocation>
        <location evidence="1">Cell membrane</location>
        <topology evidence="1">Multi-pass membrane protein</topology>
    </subcellularLocation>
</comment>
<feature type="transmembrane region" description="Helical" evidence="6">
    <location>
        <begin position="6"/>
        <end position="26"/>
    </location>
</feature>
<keyword evidence="4 6" id="KW-1133">Transmembrane helix</keyword>
<feature type="transmembrane region" description="Helical" evidence="6">
    <location>
        <begin position="145"/>
        <end position="164"/>
    </location>
</feature>
<keyword evidence="5 6" id="KW-0472">Membrane</keyword>
<dbReference type="Proteomes" id="UP000371041">
    <property type="component" value="Chromosome"/>
</dbReference>
<evidence type="ECO:0000256" key="4">
    <source>
        <dbReference type="ARBA" id="ARBA00022989"/>
    </source>
</evidence>
<dbReference type="PIRSF" id="PIRSF006324">
    <property type="entry name" value="LeuE"/>
    <property type="match status" value="1"/>
</dbReference>
<accession>A0A5Q3QH70</accession>
<dbReference type="KEGG" id="sace:GIY23_15955"/>
<evidence type="ECO:0000256" key="5">
    <source>
        <dbReference type="ARBA" id="ARBA00023136"/>
    </source>
</evidence>
<feature type="transmembrane region" description="Helical" evidence="6">
    <location>
        <begin position="69"/>
        <end position="90"/>
    </location>
</feature>
<evidence type="ECO:0000256" key="2">
    <source>
        <dbReference type="ARBA" id="ARBA00022475"/>
    </source>
</evidence>
<dbReference type="AlphaFoldDB" id="A0A5Q3QH70"/>
<name>A0A5Q3QH70_9PSEU</name>
<dbReference type="GO" id="GO:0005886">
    <property type="term" value="C:plasma membrane"/>
    <property type="evidence" value="ECO:0007669"/>
    <property type="project" value="UniProtKB-SubCell"/>
</dbReference>
<evidence type="ECO:0000313" key="7">
    <source>
        <dbReference type="EMBL" id="QGK70809.1"/>
    </source>
</evidence>
<dbReference type="EMBL" id="CP045929">
    <property type="protein sequence ID" value="QGK70809.1"/>
    <property type="molecule type" value="Genomic_DNA"/>
</dbReference>
<keyword evidence="2" id="KW-1003">Cell membrane</keyword>
<feature type="transmembrane region" description="Helical" evidence="6">
    <location>
        <begin position="38"/>
        <end position="63"/>
    </location>
</feature>
<evidence type="ECO:0000256" key="1">
    <source>
        <dbReference type="ARBA" id="ARBA00004651"/>
    </source>
</evidence>
<keyword evidence="3 6" id="KW-0812">Transmembrane</keyword>
<dbReference type="InterPro" id="IPR001123">
    <property type="entry name" value="LeuE-type"/>
</dbReference>
<keyword evidence="8" id="KW-1185">Reference proteome</keyword>
<dbReference type="GO" id="GO:0015171">
    <property type="term" value="F:amino acid transmembrane transporter activity"/>
    <property type="evidence" value="ECO:0007669"/>
    <property type="project" value="TreeGrafter"/>
</dbReference>
<proteinExistence type="predicted"/>
<dbReference type="PANTHER" id="PTHR30086:SF20">
    <property type="entry name" value="ARGININE EXPORTER PROTEIN ARGO-RELATED"/>
    <property type="match status" value="1"/>
</dbReference>
<gene>
    <name evidence="7" type="ORF">GIY23_15955</name>
</gene>
<evidence type="ECO:0000256" key="6">
    <source>
        <dbReference type="SAM" id="Phobius"/>
    </source>
</evidence>
<organism evidence="7 8">
    <name type="scientific">Allosaccharopolyspora coralli</name>
    <dbReference type="NCBI Taxonomy" id="2665642"/>
    <lineage>
        <taxon>Bacteria</taxon>
        <taxon>Bacillati</taxon>
        <taxon>Actinomycetota</taxon>
        <taxon>Actinomycetes</taxon>
        <taxon>Pseudonocardiales</taxon>
        <taxon>Pseudonocardiaceae</taxon>
        <taxon>Allosaccharopolyspora</taxon>
    </lineage>
</organism>
<dbReference type="Pfam" id="PF01810">
    <property type="entry name" value="LysE"/>
    <property type="match status" value="1"/>
</dbReference>
<evidence type="ECO:0000313" key="8">
    <source>
        <dbReference type="Proteomes" id="UP000371041"/>
    </source>
</evidence>
<protein>
    <submittedName>
        <fullName evidence="7">LysE family translocator</fullName>
    </submittedName>
</protein>
<sequence length="203" mass="21354">MEIAWGPFLVGLAVIIMVPGPDFVLVTRNAANNARHGWLAAAGVTTGLLLHASAATLGLSALVMAAPTALVVVKVIGVAYLGWLGVQILRRAGSAEHTNDMSLHPGSGRSVFLRGLLVDVLNPKVMLTFLTLLPQAMDPAGDAMRQAALLSAVAVSAFGAWWLLVVPSVRRMTVWLADPRRRRVFERCCGGALLAMAGSLVLG</sequence>
<reference evidence="8" key="1">
    <citation type="submission" date="2019-11" db="EMBL/GenBank/DDBJ databases">
        <title>The complete genome sequence of Saccharopolyspora sp. E2A.</title>
        <authorList>
            <person name="Zhang G."/>
        </authorList>
    </citation>
    <scope>NUCLEOTIDE SEQUENCE [LARGE SCALE GENOMIC DNA]</scope>
    <source>
        <strain evidence="8">E2A</strain>
    </source>
</reference>
<feature type="transmembrane region" description="Helical" evidence="6">
    <location>
        <begin position="111"/>
        <end position="133"/>
    </location>
</feature>
<dbReference type="RefSeq" id="WP_154077388.1">
    <property type="nucleotide sequence ID" value="NZ_CP045929.1"/>
</dbReference>
<dbReference type="PANTHER" id="PTHR30086">
    <property type="entry name" value="ARGININE EXPORTER PROTEIN ARGO"/>
    <property type="match status" value="1"/>
</dbReference>
<evidence type="ECO:0000256" key="3">
    <source>
        <dbReference type="ARBA" id="ARBA00022692"/>
    </source>
</evidence>